<dbReference type="Proteomes" id="UP000663842">
    <property type="component" value="Unassembled WGS sequence"/>
</dbReference>
<evidence type="ECO:0000313" key="1">
    <source>
        <dbReference type="EMBL" id="CAF2260243.1"/>
    </source>
</evidence>
<dbReference type="EMBL" id="CAJNRG010018593">
    <property type="protein sequence ID" value="CAF2260243.1"/>
    <property type="molecule type" value="Genomic_DNA"/>
</dbReference>
<dbReference type="Proteomes" id="UP000663887">
    <property type="component" value="Unassembled WGS sequence"/>
</dbReference>
<organism evidence="1 3">
    <name type="scientific">Rotaria magnacalcarata</name>
    <dbReference type="NCBI Taxonomy" id="392030"/>
    <lineage>
        <taxon>Eukaryota</taxon>
        <taxon>Metazoa</taxon>
        <taxon>Spiralia</taxon>
        <taxon>Gnathifera</taxon>
        <taxon>Rotifera</taxon>
        <taxon>Eurotatoria</taxon>
        <taxon>Bdelloidea</taxon>
        <taxon>Philodinida</taxon>
        <taxon>Philodinidae</taxon>
        <taxon>Rotaria</taxon>
    </lineage>
</organism>
<reference evidence="1" key="1">
    <citation type="submission" date="2021-02" db="EMBL/GenBank/DDBJ databases">
        <authorList>
            <person name="Nowell W R."/>
        </authorList>
    </citation>
    <scope>NUCLEOTIDE SEQUENCE</scope>
</reference>
<protein>
    <recommendedName>
        <fullName evidence="4">GIY-YIG domain-containing protein</fullName>
    </recommendedName>
</protein>
<comment type="caution">
    <text evidence="1">The sequence shown here is derived from an EMBL/GenBank/DDBJ whole genome shotgun (WGS) entry which is preliminary data.</text>
</comment>
<name>A0A817AHK8_9BILA</name>
<dbReference type="AlphaFoldDB" id="A0A817AHK8"/>
<dbReference type="EMBL" id="CAJOBF010000524">
    <property type="protein sequence ID" value="CAF3830532.1"/>
    <property type="molecule type" value="Genomic_DNA"/>
</dbReference>
<evidence type="ECO:0008006" key="4">
    <source>
        <dbReference type="Google" id="ProtNLM"/>
    </source>
</evidence>
<feature type="non-terminal residue" evidence="1">
    <location>
        <position position="1"/>
    </location>
</feature>
<proteinExistence type="predicted"/>
<evidence type="ECO:0000313" key="3">
    <source>
        <dbReference type="Proteomes" id="UP000663887"/>
    </source>
</evidence>
<accession>A0A817AHK8</accession>
<gene>
    <name evidence="2" type="ORF">UXM345_LOCUS6570</name>
    <name evidence="1" type="ORF">XDN619_LOCUS36060</name>
</gene>
<sequence>NIYVENRIGQLYTRVYHPRGQSKLILPYVVGHPKMEHCHWFQSALVRAVQLCTHYEDFYRERLYLQMSCFASGYSDKWTECELKRFYEYFNIETYRFHMNQTIYEQLRRRLLIRNDTQCDKSLQELDLKSNKYFLRFHYPYHYGYHRKFEEKFYEIVSTFMKNHPQLSSNQRKLLLTAHHLFSLNTLLTQQKPVSCESVIPSLSKSDCCVRYSILPCYPIRDNVKEELLLLANVPCYHLSRQDMKQRGTYGYHQPTMTRPINDHERRLFFLSRLWNISVEILEFNFTRLKTFANRLAIDRMQRFSTSWCQEYLHDDEYSIALEFYLQIDKDLFYMKTCSYRGAQSIHDNLHKSIFCSNEPQARYGIIPCHQRSCYLCYPSYRTHQPIVPFEIHQQHIFINGYRSILNCPATCTTKNIIYVLTCPCNKVDYIGETSLSLADRLTYHQAHGNRIIQEFLLGKQNTSRIRNQIKSAETLVKNGMKLYQHSAHCPSALQWFLDENPEYWPFVPKKLSEAEEQEEEKEIVYSTRDTQQFTYANDVPTSPNHYHFSLEQKLEIEQFFHEKKYLKSPNLRLDLYRANIIAVLPNNASDTLRRLIEALFITHTETKLNTIGHLDRLVSSKEINTTSFVEYDIWCENLIRPKF</sequence>
<evidence type="ECO:0000313" key="2">
    <source>
        <dbReference type="EMBL" id="CAF3830532.1"/>
    </source>
</evidence>